<dbReference type="PANTHER" id="PTHR42941:SF1">
    <property type="entry name" value="SLL1037 PROTEIN"/>
    <property type="match status" value="1"/>
</dbReference>
<evidence type="ECO:0008006" key="3">
    <source>
        <dbReference type="Google" id="ProtNLM"/>
    </source>
</evidence>
<geneLocation type="plasmid" evidence="1 2">
    <name>unnamed2</name>
</geneLocation>
<evidence type="ECO:0000313" key="1">
    <source>
        <dbReference type="EMBL" id="AWU96892.1"/>
    </source>
</evidence>
<gene>
    <name evidence="1" type="ORF">DM194_21745</name>
</gene>
<dbReference type="OrthoDB" id="9776669at2"/>
<proteinExistence type="predicted"/>
<evidence type="ECO:0000313" key="2">
    <source>
        <dbReference type="Proteomes" id="UP000249605"/>
    </source>
</evidence>
<dbReference type="Pfam" id="PF16868">
    <property type="entry name" value="NMT1_3"/>
    <property type="match status" value="1"/>
</dbReference>
<dbReference type="KEGG" id="azm:DM194_21745"/>
<keyword evidence="1" id="KW-0614">Plasmid</keyword>
<dbReference type="Proteomes" id="UP000249605">
    <property type="component" value="Plasmid unnamed2"/>
</dbReference>
<dbReference type="SUPFAM" id="SSF53850">
    <property type="entry name" value="Periplasmic binding protein-like II"/>
    <property type="match status" value="1"/>
</dbReference>
<reference evidence="1 2" key="1">
    <citation type="submission" date="2018-06" db="EMBL/GenBank/DDBJ databases">
        <title>Complete genome sequencing of Azospirillum sp. M2T2B2.</title>
        <authorList>
            <person name="Heo J."/>
            <person name="Kim S.-J."/>
            <person name="Kwon S.-W."/>
            <person name="Anandham R."/>
        </authorList>
    </citation>
    <scope>NUCLEOTIDE SEQUENCE [LARGE SCALE GENOMIC DNA]</scope>
    <source>
        <strain evidence="1 2">M2T2B2</strain>
        <plasmid evidence="1 2">unnamed2</plasmid>
    </source>
</reference>
<dbReference type="PANTHER" id="PTHR42941">
    <property type="entry name" value="SLL1037 PROTEIN"/>
    <property type="match status" value="1"/>
</dbReference>
<dbReference type="AlphaFoldDB" id="A0A2U9SBR7"/>
<keyword evidence="2" id="KW-1185">Reference proteome</keyword>
<dbReference type="Gene3D" id="3.40.190.10">
    <property type="entry name" value="Periplasmic binding protein-like II"/>
    <property type="match status" value="1"/>
</dbReference>
<dbReference type="InterPro" id="IPR011852">
    <property type="entry name" value="TRAP_TAXI"/>
</dbReference>
<name>A0A2U9SBR7_9PROT</name>
<organism evidence="1 2">
    <name type="scientific">Azospirillum ramasamyi</name>
    <dbReference type="NCBI Taxonomy" id="682998"/>
    <lineage>
        <taxon>Bacteria</taxon>
        <taxon>Pseudomonadati</taxon>
        <taxon>Pseudomonadota</taxon>
        <taxon>Alphaproteobacteria</taxon>
        <taxon>Rhodospirillales</taxon>
        <taxon>Azospirillaceae</taxon>
        <taxon>Azospirillum</taxon>
    </lineage>
</organism>
<protein>
    <recommendedName>
        <fullName evidence="3">TRAP transporter substrate-binding protein</fullName>
    </recommendedName>
</protein>
<sequence>MFTDGGKIIAERLSMSMKPLSFVALQRLAAAILIGGVLSVSAGASRAQDRTAAGADTGALPTVLRSDREKTMILRGQVGIVTGQPTGLYARLGADMVRLLNDRKGSTLRVAAVTGHGSISNIDDLLHLGGIDFAILQSDVLQAYRATPTGDELGRRLRYVSRLHTEYLHVLTRQDVIGDRPADVCVLAGKRINVGGRLSGTWLTVRSVLQGLLGLDPTFDESASTDEGIEQLKAGKVDALAFVVGKPAPLFAKLSAKEIMEKRLELLAIGPELFTQGCDGRAPAGGLDRTPYEPGAFSADDYAELVPAGRSLPTIGVPSILAAYAWAGGTPRFEPTAAFVRSFFERAPEAMSKEGNGFATNWCGVDLGREVGGWERMIAAQDWIRANPGRSLRIDCRKVRPALCDDKAMFNTAFEDWLGQQPGPRPSVREIMRKSDEFRAQQCGS</sequence>
<accession>A0A2U9SBR7</accession>
<dbReference type="EMBL" id="CP029832">
    <property type="protein sequence ID" value="AWU96892.1"/>
    <property type="molecule type" value="Genomic_DNA"/>
</dbReference>